<name>A0AAV5SR38_9BILA</name>
<organism evidence="1 2">
    <name type="scientific">Pristionchus entomophagus</name>
    <dbReference type="NCBI Taxonomy" id="358040"/>
    <lineage>
        <taxon>Eukaryota</taxon>
        <taxon>Metazoa</taxon>
        <taxon>Ecdysozoa</taxon>
        <taxon>Nematoda</taxon>
        <taxon>Chromadorea</taxon>
        <taxon>Rhabditida</taxon>
        <taxon>Rhabditina</taxon>
        <taxon>Diplogasteromorpha</taxon>
        <taxon>Diplogasteroidea</taxon>
        <taxon>Neodiplogasteridae</taxon>
        <taxon>Pristionchus</taxon>
    </lineage>
</organism>
<proteinExistence type="predicted"/>
<keyword evidence="2" id="KW-1185">Reference proteome</keyword>
<reference evidence="1" key="1">
    <citation type="submission" date="2023-10" db="EMBL/GenBank/DDBJ databases">
        <title>Genome assembly of Pristionchus species.</title>
        <authorList>
            <person name="Yoshida K."/>
            <person name="Sommer R.J."/>
        </authorList>
    </citation>
    <scope>NUCLEOTIDE SEQUENCE</scope>
    <source>
        <strain evidence="1">RS0144</strain>
    </source>
</reference>
<feature type="non-terminal residue" evidence="1">
    <location>
        <position position="1"/>
    </location>
</feature>
<evidence type="ECO:0000313" key="2">
    <source>
        <dbReference type="Proteomes" id="UP001432027"/>
    </source>
</evidence>
<sequence>HTFIHLWSRSRSAFSSIWYHQSHNRDEEADNEIESDVRDETGQRIDDFLIQLDMVAVLSEYFDEDSSRFLGRIRWTTQLD</sequence>
<dbReference type="AlphaFoldDB" id="A0AAV5SR38"/>
<gene>
    <name evidence="1" type="ORF">PENTCL1PPCAC_4201</name>
</gene>
<dbReference type="Proteomes" id="UP001432027">
    <property type="component" value="Unassembled WGS sequence"/>
</dbReference>
<dbReference type="EMBL" id="BTSX01000001">
    <property type="protein sequence ID" value="GMS82026.1"/>
    <property type="molecule type" value="Genomic_DNA"/>
</dbReference>
<evidence type="ECO:0000313" key="1">
    <source>
        <dbReference type="EMBL" id="GMS82026.1"/>
    </source>
</evidence>
<accession>A0AAV5SR38</accession>
<protein>
    <submittedName>
        <fullName evidence="1">Uncharacterized protein</fullName>
    </submittedName>
</protein>
<comment type="caution">
    <text evidence="1">The sequence shown here is derived from an EMBL/GenBank/DDBJ whole genome shotgun (WGS) entry which is preliminary data.</text>
</comment>